<name>A0A380TBF2_9ZZZZ</name>
<organism evidence="2">
    <name type="scientific">metagenome</name>
    <dbReference type="NCBI Taxonomy" id="256318"/>
    <lineage>
        <taxon>unclassified sequences</taxon>
        <taxon>metagenomes</taxon>
    </lineage>
</organism>
<dbReference type="EMBL" id="UIDG01000048">
    <property type="protein sequence ID" value="SUS04721.1"/>
    <property type="molecule type" value="Genomic_DNA"/>
</dbReference>
<evidence type="ECO:0000313" key="2">
    <source>
        <dbReference type="EMBL" id="SUS04721.1"/>
    </source>
</evidence>
<dbReference type="AlphaFoldDB" id="A0A380TBF2"/>
<gene>
    <name evidence="2" type="ORF">DF3PB_1410007</name>
</gene>
<evidence type="ECO:0000259" key="1">
    <source>
        <dbReference type="Pfam" id="PF09937"/>
    </source>
</evidence>
<accession>A0A380TBF2</accession>
<protein>
    <recommendedName>
        <fullName evidence="1">DUF2169 domain-containing protein</fullName>
    </recommendedName>
</protein>
<dbReference type="InterPro" id="IPR018683">
    <property type="entry name" value="DUF2169"/>
</dbReference>
<sequence>MRIENRTPFVAEATITIDPDGRESYLLVVKGTYDLGPPGQPPVVAEEQRSLVYADAYHGDPASSSILEAYDFAPSKPMTDIVVVGAAYAPRERAVTRTTVRLVVAGLIDKSIDVTGERLWERTLAGRVQPGEPRPFTRMPLTYERAFGGQDTTFSDASRHRFHRDNLVGCGLHANPDLDTILGTRVPNLAFAGHEQRHWNEIVPTAGFAFVCPHWTPRIGYAGTYDQAWMDQRYPFLPDDFDERYHQAAPGDQIVAEIKGGEGVLLQNMHPDGMQRFTLPKADLPVRFLFVDRSDMIVTPKLDTVVIWADEMKLSLVWRARVPVKGKLYALRAIVIGHCSQYWLSLQRSWKPYFKGVSKYVEWKSVR</sequence>
<feature type="domain" description="DUF2169" evidence="1">
    <location>
        <begin position="20"/>
        <end position="319"/>
    </location>
</feature>
<reference evidence="2" key="1">
    <citation type="submission" date="2018-07" db="EMBL/GenBank/DDBJ databases">
        <authorList>
            <person name="Quirk P.G."/>
            <person name="Krulwich T.A."/>
        </authorList>
    </citation>
    <scope>NUCLEOTIDE SEQUENCE</scope>
</reference>
<proteinExistence type="predicted"/>
<dbReference type="Pfam" id="PF09937">
    <property type="entry name" value="DUF2169"/>
    <property type="match status" value="1"/>
</dbReference>